<protein>
    <submittedName>
        <fullName evidence="2">Dehydrin DHN1</fullName>
    </submittedName>
</protein>
<dbReference type="EMBL" id="JACGWJ010000013">
    <property type="protein sequence ID" value="KAL0379235.1"/>
    <property type="molecule type" value="Genomic_DNA"/>
</dbReference>
<proteinExistence type="predicted"/>
<comment type="caution">
    <text evidence="2">The sequence shown here is derived from an EMBL/GenBank/DDBJ whole genome shotgun (WGS) entry which is preliminary data.</text>
</comment>
<evidence type="ECO:0000256" key="1">
    <source>
        <dbReference type="SAM" id="MobiDB-lite"/>
    </source>
</evidence>
<feature type="compositionally biased region" description="Low complexity" evidence="1">
    <location>
        <begin position="40"/>
        <end position="59"/>
    </location>
</feature>
<dbReference type="AlphaFoldDB" id="A0AAW2RG91"/>
<evidence type="ECO:0000313" key="2">
    <source>
        <dbReference type="EMBL" id="KAL0379235.1"/>
    </source>
</evidence>
<accession>A0AAW2RG91</accession>
<reference evidence="2" key="2">
    <citation type="journal article" date="2024" name="Plant">
        <title>Genomic evolution and insights into agronomic trait innovations of Sesamum species.</title>
        <authorList>
            <person name="Miao H."/>
            <person name="Wang L."/>
            <person name="Qu L."/>
            <person name="Liu H."/>
            <person name="Sun Y."/>
            <person name="Le M."/>
            <person name="Wang Q."/>
            <person name="Wei S."/>
            <person name="Zheng Y."/>
            <person name="Lin W."/>
            <person name="Duan Y."/>
            <person name="Cao H."/>
            <person name="Xiong S."/>
            <person name="Wang X."/>
            <person name="Wei L."/>
            <person name="Li C."/>
            <person name="Ma Q."/>
            <person name="Ju M."/>
            <person name="Zhao R."/>
            <person name="Li G."/>
            <person name="Mu C."/>
            <person name="Tian Q."/>
            <person name="Mei H."/>
            <person name="Zhang T."/>
            <person name="Gao T."/>
            <person name="Zhang H."/>
        </authorList>
    </citation>
    <scope>NUCLEOTIDE SEQUENCE</scope>
    <source>
        <strain evidence="2">G02</strain>
    </source>
</reference>
<organism evidence="2">
    <name type="scientific">Sesamum radiatum</name>
    <name type="common">Black benniseed</name>
    <dbReference type="NCBI Taxonomy" id="300843"/>
    <lineage>
        <taxon>Eukaryota</taxon>
        <taxon>Viridiplantae</taxon>
        <taxon>Streptophyta</taxon>
        <taxon>Embryophyta</taxon>
        <taxon>Tracheophyta</taxon>
        <taxon>Spermatophyta</taxon>
        <taxon>Magnoliopsida</taxon>
        <taxon>eudicotyledons</taxon>
        <taxon>Gunneridae</taxon>
        <taxon>Pentapetalae</taxon>
        <taxon>asterids</taxon>
        <taxon>lamiids</taxon>
        <taxon>Lamiales</taxon>
        <taxon>Pedaliaceae</taxon>
        <taxon>Sesamum</taxon>
    </lineage>
</organism>
<reference evidence="2" key="1">
    <citation type="submission" date="2020-06" db="EMBL/GenBank/DDBJ databases">
        <authorList>
            <person name="Li T."/>
            <person name="Hu X."/>
            <person name="Zhang T."/>
            <person name="Song X."/>
            <person name="Zhang H."/>
            <person name="Dai N."/>
            <person name="Sheng W."/>
            <person name="Hou X."/>
            <person name="Wei L."/>
        </authorList>
    </citation>
    <scope>NUCLEOTIDE SEQUENCE</scope>
    <source>
        <strain evidence="2">G02</strain>
        <tissue evidence="2">Leaf</tissue>
    </source>
</reference>
<sequence>MAQYGDQYGRQTDEYGNPIRQTDEYGNPVHHRPGGTEQHGTTGAYGTDQYGTTGTTGAYGTHGGGIGHGTLMQA</sequence>
<feature type="region of interest" description="Disordered" evidence="1">
    <location>
        <begin position="1"/>
        <end position="74"/>
    </location>
</feature>
<name>A0AAW2RG91_SESRA</name>
<gene>
    <name evidence="2" type="ORF">Sradi_3229000</name>
</gene>